<keyword evidence="5" id="KW-0998">Cell outer membrane</keyword>
<dbReference type="STRING" id="1346330.M472_21495"/>
<dbReference type="RefSeq" id="WP_021068459.1">
    <property type="nucleotide sequence ID" value="NZ_ATDL01000002.1"/>
</dbReference>
<evidence type="ECO:0000259" key="7">
    <source>
        <dbReference type="Pfam" id="PF07980"/>
    </source>
</evidence>
<evidence type="ECO:0000259" key="8">
    <source>
        <dbReference type="Pfam" id="PF14322"/>
    </source>
</evidence>
<evidence type="ECO:0000256" key="6">
    <source>
        <dbReference type="SAM" id="Coils"/>
    </source>
</evidence>
<comment type="subcellular location">
    <subcellularLocation>
        <location evidence="1">Cell outer membrane</location>
    </subcellularLocation>
</comment>
<proteinExistence type="inferred from homology"/>
<dbReference type="InterPro" id="IPR012944">
    <property type="entry name" value="SusD_RagB_dom"/>
</dbReference>
<dbReference type="Pfam" id="PF07980">
    <property type="entry name" value="SusD_RagB"/>
    <property type="match status" value="1"/>
</dbReference>
<dbReference type="eggNOG" id="COG3637">
    <property type="taxonomic scope" value="Bacteria"/>
</dbReference>
<name>U2JF81_9SPHI</name>
<dbReference type="GO" id="GO:0009279">
    <property type="term" value="C:cell outer membrane"/>
    <property type="evidence" value="ECO:0007669"/>
    <property type="project" value="UniProtKB-SubCell"/>
</dbReference>
<protein>
    <recommendedName>
        <fullName evidence="11">Carbohydrate-binding protein SusD</fullName>
    </recommendedName>
</protein>
<evidence type="ECO:0000313" key="9">
    <source>
        <dbReference type="EMBL" id="ERJ61333.1"/>
    </source>
</evidence>
<organism evidence="9 10">
    <name type="scientific">Sphingobacterium paucimobilis HER1398</name>
    <dbReference type="NCBI Taxonomy" id="1346330"/>
    <lineage>
        <taxon>Bacteria</taxon>
        <taxon>Pseudomonadati</taxon>
        <taxon>Bacteroidota</taxon>
        <taxon>Sphingobacteriia</taxon>
        <taxon>Sphingobacteriales</taxon>
        <taxon>Sphingobacteriaceae</taxon>
        <taxon>Sphingobacterium</taxon>
    </lineage>
</organism>
<dbReference type="AlphaFoldDB" id="U2JF81"/>
<keyword evidence="6" id="KW-0175">Coiled coil</keyword>
<accession>U2JF81</accession>
<feature type="domain" description="RagB/SusD" evidence="7">
    <location>
        <begin position="323"/>
        <end position="483"/>
    </location>
</feature>
<dbReference type="Proteomes" id="UP000016584">
    <property type="component" value="Unassembled WGS sequence"/>
</dbReference>
<dbReference type="InterPro" id="IPR011990">
    <property type="entry name" value="TPR-like_helical_dom_sf"/>
</dbReference>
<evidence type="ECO:0008006" key="11">
    <source>
        <dbReference type="Google" id="ProtNLM"/>
    </source>
</evidence>
<dbReference type="Pfam" id="PF14322">
    <property type="entry name" value="SusD-like_3"/>
    <property type="match status" value="1"/>
</dbReference>
<sequence length="483" mass="55260">MKLKFFPFIMALLITGACKDFLDESPKEIASENFYNTAAEMESAVMATYVPLQANQAVFGRHYHTIQMSQLDYGYGRGSYASVTDFNGLDATNVNRVGDMWTNFYLSIRNANLVVANKQRALDNGVSETEVQKLVAEAKFMRALCYFYLVRHWSGVPIRTETNMGQADLARATEQEVYAQIENDLKEAETLLPEVQTLIGRATKWAAKTMYADVLVNLKRWEEAMNKAKEVIDANQFALLQVTKSDDYYKIFGPDVINTKEEIFYIKFTGTKPSNFVFMLHHPKSPYYGGDGAYGLYTDSVKNKEIVQWDPNDLRKKYNLYNMDIGLGSKTTMLYKKFIEPDKTLGLSTDYPIYRYADLLLLFAEASCQVEGKGTADALEAVNKLHRRAYGLNTEVPSVKDFSLVQYPSKEGFLDLLDRERMYELFCEGKRFLELKRTGRLEAAILKNHNKTVAQKHLLWPIPNAEYFYNKAIDETKDQNPGY</sequence>
<gene>
    <name evidence="9" type="ORF">M472_21495</name>
</gene>
<dbReference type="PATRIC" id="fig|1346330.5.peg.264"/>
<dbReference type="SUPFAM" id="SSF48452">
    <property type="entry name" value="TPR-like"/>
    <property type="match status" value="1"/>
</dbReference>
<comment type="caution">
    <text evidence="9">The sequence shown here is derived from an EMBL/GenBank/DDBJ whole genome shotgun (WGS) entry which is preliminary data.</text>
</comment>
<dbReference type="InterPro" id="IPR033985">
    <property type="entry name" value="SusD-like_N"/>
</dbReference>
<evidence type="ECO:0000256" key="3">
    <source>
        <dbReference type="ARBA" id="ARBA00022729"/>
    </source>
</evidence>
<keyword evidence="4" id="KW-0472">Membrane</keyword>
<dbReference type="PROSITE" id="PS51257">
    <property type="entry name" value="PROKAR_LIPOPROTEIN"/>
    <property type="match status" value="1"/>
</dbReference>
<keyword evidence="10" id="KW-1185">Reference proteome</keyword>
<dbReference type="EMBL" id="ATDL01000002">
    <property type="protein sequence ID" value="ERJ61333.1"/>
    <property type="molecule type" value="Genomic_DNA"/>
</dbReference>
<keyword evidence="3" id="KW-0732">Signal</keyword>
<evidence type="ECO:0000256" key="5">
    <source>
        <dbReference type="ARBA" id="ARBA00023237"/>
    </source>
</evidence>
<reference evidence="9 10" key="1">
    <citation type="journal article" date="2013" name="Genome Announc.">
        <title>The Draft Genome Sequence of Sphingomonas paucimobilis Strain HER1398 (Proteobacteria), Host to the Giant PAU Phage, Indicates That It Is a Member of the Genus Sphingobacterium (Bacteroidetes).</title>
        <authorList>
            <person name="White R.A.III."/>
            <person name="Suttle C.A."/>
        </authorList>
    </citation>
    <scope>NUCLEOTIDE SEQUENCE [LARGE SCALE GENOMIC DNA]</scope>
    <source>
        <strain evidence="9 10">HER1398</strain>
    </source>
</reference>
<feature type="domain" description="SusD-like N-terminal" evidence="8">
    <location>
        <begin position="20"/>
        <end position="211"/>
    </location>
</feature>
<feature type="coiled-coil region" evidence="6">
    <location>
        <begin position="171"/>
        <end position="231"/>
    </location>
</feature>
<evidence type="ECO:0000256" key="2">
    <source>
        <dbReference type="ARBA" id="ARBA00006275"/>
    </source>
</evidence>
<evidence type="ECO:0000256" key="4">
    <source>
        <dbReference type="ARBA" id="ARBA00023136"/>
    </source>
</evidence>
<comment type="similarity">
    <text evidence="2">Belongs to the SusD family.</text>
</comment>
<evidence type="ECO:0000313" key="10">
    <source>
        <dbReference type="Proteomes" id="UP000016584"/>
    </source>
</evidence>
<evidence type="ECO:0000256" key="1">
    <source>
        <dbReference type="ARBA" id="ARBA00004442"/>
    </source>
</evidence>
<dbReference type="CDD" id="cd08977">
    <property type="entry name" value="SusD"/>
    <property type="match status" value="1"/>
</dbReference>
<dbReference type="OrthoDB" id="5694214at2"/>
<dbReference type="Gene3D" id="1.25.40.390">
    <property type="match status" value="1"/>
</dbReference>